<keyword evidence="1" id="KW-1133">Transmembrane helix</keyword>
<dbReference type="Proteomes" id="UP000030129">
    <property type="component" value="Unassembled WGS sequence"/>
</dbReference>
<sequence>MTTSTVLLIIVSALVAFALSFYQYLFKAKKKSPVFFFLAFLRFITLMAVFLLLINPVVTKKDYETVKTPLPILLDNSQSVKELGQDSVAKLLSQKITSNKALNEKYDVQLYTFDEGFEVGKEPDFTGKQTHIDQAVQNLKQFYRNTSYPVILLTDGNQTIGNDYVYSFQQNTSVYPIVLGDTTVFPDLKINQLNANKYAFLKNKFPVEVFLQYNGTKTVNAVFSVQQENNVLSKQNITFTKDKKVESVTVLLDADKVGVQTYRAVLSSPEQEKNKYNNIKNFAVEIIDQRSEVAIVSSINHPDLGALKRAIESNQQRRVTIIKPNEVKSLNDYNVLVLYQPNATFKGLLDMNANAGLNTWIITGMHTDFNLLNQYQQQLSFKMTNQKEDYLASYISSFNLFDTDDIGFEQFPPLEQPFGNVKLNSGTNTLLQARIRNVETDNPLLVFSESGSSRKAFLLGENIWKWRLETHVNNKSFEEFDVFTDKIIQYLATNSKRKSLVVNHERFYNSGEPINITAQFFNKNYEFDENARLTIVVKGNDSDFSKTYDFLKGNNEYKVNMDGLPTGQYSFTVKENNSNTTYVGSFEVLDFQIEKQFVNPDLNRLLQTADNTNGKVYYPSQTDELIDLFAKNENYKETQKAKTTKSPLIDWITLLIVLCVSLATEWFTRKYNGLL</sequence>
<dbReference type="STRING" id="1406840.Q763_03245"/>
<dbReference type="SUPFAM" id="SSF53300">
    <property type="entry name" value="vWA-like"/>
    <property type="match status" value="1"/>
</dbReference>
<name>A0A0A2LUF3_9FLAO</name>
<dbReference type="PANTHER" id="PTHR37947">
    <property type="entry name" value="BLL2462 PROTEIN"/>
    <property type="match status" value="1"/>
</dbReference>
<evidence type="ECO:0000256" key="1">
    <source>
        <dbReference type="SAM" id="Phobius"/>
    </source>
</evidence>
<proteinExistence type="predicted"/>
<dbReference type="InterPro" id="IPR036465">
    <property type="entry name" value="vWFA_dom_sf"/>
</dbReference>
<reference evidence="2 3" key="1">
    <citation type="submission" date="2013-09" db="EMBL/GenBank/DDBJ databases">
        <authorList>
            <person name="Zeng Z."/>
            <person name="Chen C."/>
        </authorList>
    </citation>
    <scope>NUCLEOTIDE SEQUENCE [LARGE SCALE GENOMIC DNA]</scope>
    <source>
        <strain evidence="2 3">F44-8</strain>
    </source>
</reference>
<accession>A0A0A2LUF3</accession>
<evidence type="ECO:0008006" key="4">
    <source>
        <dbReference type="Google" id="ProtNLM"/>
    </source>
</evidence>
<gene>
    <name evidence="2" type="ORF">Q763_03245</name>
</gene>
<comment type="caution">
    <text evidence="2">The sequence shown here is derived from an EMBL/GenBank/DDBJ whole genome shotgun (WGS) entry which is preliminary data.</text>
</comment>
<dbReference type="PANTHER" id="PTHR37947:SF1">
    <property type="entry name" value="BLL2462 PROTEIN"/>
    <property type="match status" value="1"/>
</dbReference>
<dbReference type="eggNOG" id="COG2304">
    <property type="taxonomic scope" value="Bacteria"/>
</dbReference>
<protein>
    <recommendedName>
        <fullName evidence="4">VWA domain-containing protein</fullName>
    </recommendedName>
</protein>
<feature type="transmembrane region" description="Helical" evidence="1">
    <location>
        <begin position="6"/>
        <end position="26"/>
    </location>
</feature>
<keyword evidence="3" id="KW-1185">Reference proteome</keyword>
<evidence type="ECO:0000313" key="2">
    <source>
        <dbReference type="EMBL" id="KGO83594.1"/>
    </source>
</evidence>
<keyword evidence="1" id="KW-0472">Membrane</keyword>
<feature type="transmembrane region" description="Helical" evidence="1">
    <location>
        <begin position="33"/>
        <end position="54"/>
    </location>
</feature>
<dbReference type="AlphaFoldDB" id="A0A0A2LUF3"/>
<dbReference type="EMBL" id="JRLV01000003">
    <property type="protein sequence ID" value="KGO83594.1"/>
    <property type="molecule type" value="Genomic_DNA"/>
</dbReference>
<keyword evidence="1" id="KW-0812">Transmembrane</keyword>
<organism evidence="2 3">
    <name type="scientific">Flavobacterium beibuense F44-8</name>
    <dbReference type="NCBI Taxonomy" id="1406840"/>
    <lineage>
        <taxon>Bacteria</taxon>
        <taxon>Pseudomonadati</taxon>
        <taxon>Bacteroidota</taxon>
        <taxon>Flavobacteriia</taxon>
        <taxon>Flavobacteriales</taxon>
        <taxon>Flavobacteriaceae</taxon>
        <taxon>Flavobacterium</taxon>
    </lineage>
</organism>
<dbReference type="RefSeq" id="WP_035131107.1">
    <property type="nucleotide sequence ID" value="NZ_JRLV01000003.1"/>
</dbReference>
<evidence type="ECO:0000313" key="3">
    <source>
        <dbReference type="Proteomes" id="UP000030129"/>
    </source>
</evidence>